<sequence length="331" mass="36705">MARESDLPVFAQGVERIKLALRASCLPASKRKRPEAFLDTLKGWDDNYLNSTSPMAGYARSLAEFGYSTSPIHVASPDQLTAVAEVGGLFSEQGMMELRRACYQLEAASTTSNWIISNRARAATRSSTLIRGMMNSRAFLLAVSRIAGVPLVPHPLLNARSQVNYFYPPETPGDQAQIGMWHTDGTSFVLNILLSDPSEYEGGEFVYFEGPSEQFDSHDLGGRLRKSQVKACGDAVYIHGSRVFHGVRPVISGRRMSLVLSFHCPYTAEDVNKFWHLASDDGVLATVRPWVRLKRDLFVPASEQFRQLGIEPITFAEVAAGHKHHNLKGYK</sequence>
<evidence type="ECO:0000313" key="3">
    <source>
        <dbReference type="EMBL" id="VVO32597.1"/>
    </source>
</evidence>
<evidence type="ECO:0000256" key="1">
    <source>
        <dbReference type="RuleBase" id="RU003682"/>
    </source>
</evidence>
<gene>
    <name evidence="3" type="ORF">PS723_05117</name>
</gene>
<dbReference type="OrthoDB" id="8985754at2"/>
<keyword evidence="1" id="KW-0408">Iron</keyword>
<evidence type="ECO:0000313" key="4">
    <source>
        <dbReference type="Proteomes" id="UP000379480"/>
    </source>
</evidence>
<dbReference type="Proteomes" id="UP000379480">
    <property type="component" value="Unassembled WGS sequence"/>
</dbReference>
<dbReference type="EMBL" id="CABVHY010000031">
    <property type="protein sequence ID" value="VVO32597.1"/>
    <property type="molecule type" value="Genomic_DNA"/>
</dbReference>
<feature type="domain" description="Fe2OG dioxygenase" evidence="2">
    <location>
        <begin position="152"/>
        <end position="265"/>
    </location>
</feature>
<keyword evidence="1" id="KW-0560">Oxidoreductase</keyword>
<dbReference type="RefSeq" id="WP_150806400.1">
    <property type="nucleotide sequence ID" value="NZ_CABVHY010000031.1"/>
</dbReference>
<dbReference type="PROSITE" id="PS51471">
    <property type="entry name" value="FE2OG_OXY"/>
    <property type="match status" value="1"/>
</dbReference>
<evidence type="ECO:0000259" key="2">
    <source>
        <dbReference type="PROSITE" id="PS51471"/>
    </source>
</evidence>
<dbReference type="AlphaFoldDB" id="A0A5E7F344"/>
<comment type="similarity">
    <text evidence="1">Belongs to the iron/ascorbate-dependent oxidoreductase family.</text>
</comment>
<dbReference type="Gene3D" id="2.60.120.620">
    <property type="entry name" value="q2cbj1_9rhob like domain"/>
    <property type="match status" value="1"/>
</dbReference>
<organism evidence="3 4">
    <name type="scientific">Pseudomonas fluorescens</name>
    <dbReference type="NCBI Taxonomy" id="294"/>
    <lineage>
        <taxon>Bacteria</taxon>
        <taxon>Pseudomonadati</taxon>
        <taxon>Pseudomonadota</taxon>
        <taxon>Gammaproteobacteria</taxon>
        <taxon>Pseudomonadales</taxon>
        <taxon>Pseudomonadaceae</taxon>
        <taxon>Pseudomonas</taxon>
    </lineage>
</organism>
<dbReference type="InterPro" id="IPR005123">
    <property type="entry name" value="Oxoglu/Fe-dep_dioxygenase_dom"/>
</dbReference>
<proteinExistence type="inferred from homology"/>
<reference evidence="3 4" key="1">
    <citation type="submission" date="2019-09" db="EMBL/GenBank/DDBJ databases">
        <authorList>
            <person name="Chandra G."/>
            <person name="Truman W A."/>
        </authorList>
    </citation>
    <scope>NUCLEOTIDE SEQUENCE [LARGE SCALE GENOMIC DNA]</scope>
    <source>
        <strain evidence="3">PS723</strain>
    </source>
</reference>
<dbReference type="GO" id="GO:0046872">
    <property type="term" value="F:metal ion binding"/>
    <property type="evidence" value="ECO:0007669"/>
    <property type="project" value="UniProtKB-KW"/>
</dbReference>
<accession>A0A5E7F344</accession>
<dbReference type="SUPFAM" id="SSF51197">
    <property type="entry name" value="Clavaminate synthase-like"/>
    <property type="match status" value="1"/>
</dbReference>
<name>A0A5E7F344_PSEFL</name>
<keyword evidence="1" id="KW-0479">Metal-binding</keyword>
<protein>
    <recommendedName>
        <fullName evidence="2">Fe2OG dioxygenase domain-containing protein</fullName>
    </recommendedName>
</protein>
<dbReference type="GO" id="GO:0016491">
    <property type="term" value="F:oxidoreductase activity"/>
    <property type="evidence" value="ECO:0007669"/>
    <property type="project" value="UniProtKB-KW"/>
</dbReference>
<dbReference type="PANTHER" id="PTHR41677">
    <property type="entry name" value="YALI0B19030P"/>
    <property type="match status" value="1"/>
</dbReference>
<dbReference type="PANTHER" id="PTHR41677:SF1">
    <property type="entry name" value="FE2OG DIOXYGENASE DOMAIN-CONTAINING PROTEIN"/>
    <property type="match status" value="1"/>
</dbReference>